<evidence type="ECO:0000313" key="2">
    <source>
        <dbReference type="Proteomes" id="UP000195221"/>
    </source>
</evidence>
<accession>A0A242MTX3</accession>
<sequence>MGHVDRSYDLDVLGELSALKEAARAMNANFACTSKVVNTVVRHDIWLTGPPLQRNSYFSI</sequence>
<protein>
    <submittedName>
        <fullName evidence="1">Uncharacterized protein</fullName>
    </submittedName>
</protein>
<dbReference type="EMBL" id="NBTZ01000057">
    <property type="protein sequence ID" value="OTP74890.1"/>
    <property type="molecule type" value="Genomic_DNA"/>
</dbReference>
<evidence type="ECO:0000313" key="1">
    <source>
        <dbReference type="EMBL" id="OTP74890.1"/>
    </source>
</evidence>
<proteinExistence type="predicted"/>
<organism evidence="1 2">
    <name type="scientific">Caballeronia sordidicola</name>
    <name type="common">Burkholderia sordidicola</name>
    <dbReference type="NCBI Taxonomy" id="196367"/>
    <lineage>
        <taxon>Bacteria</taxon>
        <taxon>Pseudomonadati</taxon>
        <taxon>Pseudomonadota</taxon>
        <taxon>Betaproteobacteria</taxon>
        <taxon>Burkholderiales</taxon>
        <taxon>Burkholderiaceae</taxon>
        <taxon>Caballeronia</taxon>
    </lineage>
</organism>
<name>A0A242MTX3_CABSO</name>
<reference evidence="1 2" key="1">
    <citation type="submission" date="2017-03" db="EMBL/GenBank/DDBJ databases">
        <title>Genome analysis of strain PAMC 26577.</title>
        <authorList>
            <person name="Oh H.-M."/>
            <person name="Yang J.-A."/>
        </authorList>
    </citation>
    <scope>NUCLEOTIDE SEQUENCE [LARGE SCALE GENOMIC DNA]</scope>
    <source>
        <strain evidence="1 2">PAMC 26577</strain>
    </source>
</reference>
<comment type="caution">
    <text evidence="1">The sequence shown here is derived from an EMBL/GenBank/DDBJ whole genome shotgun (WGS) entry which is preliminary data.</text>
</comment>
<dbReference type="Proteomes" id="UP000195221">
    <property type="component" value="Unassembled WGS sequence"/>
</dbReference>
<gene>
    <name evidence="1" type="ORF">PAMC26577_14315</name>
</gene>
<dbReference type="AlphaFoldDB" id="A0A242MTX3"/>